<name>A0A6G0ILZ3_LARCR</name>
<accession>A0A6G0ILZ3</accession>
<feature type="compositionally biased region" description="Basic and acidic residues" evidence="3">
    <location>
        <begin position="95"/>
        <end position="110"/>
    </location>
</feature>
<dbReference type="InterPro" id="IPR000408">
    <property type="entry name" value="Reg_chr_condens"/>
</dbReference>
<keyword evidence="5" id="KW-1185">Reference proteome</keyword>
<gene>
    <name evidence="4" type="ORF">D5F01_LYC09680</name>
</gene>
<keyword evidence="1" id="KW-0677">Repeat</keyword>
<evidence type="ECO:0000313" key="5">
    <source>
        <dbReference type="Proteomes" id="UP000424527"/>
    </source>
</evidence>
<dbReference type="InterPro" id="IPR051625">
    <property type="entry name" value="Signaling_Regulatory_Domain"/>
</dbReference>
<feature type="region of interest" description="Disordered" evidence="3">
    <location>
        <begin position="1"/>
        <end position="31"/>
    </location>
</feature>
<organism evidence="4 5">
    <name type="scientific">Larimichthys crocea</name>
    <name type="common">Large yellow croaker</name>
    <name type="synonym">Pseudosciaena crocea</name>
    <dbReference type="NCBI Taxonomy" id="215358"/>
    <lineage>
        <taxon>Eukaryota</taxon>
        <taxon>Metazoa</taxon>
        <taxon>Chordata</taxon>
        <taxon>Craniata</taxon>
        <taxon>Vertebrata</taxon>
        <taxon>Euteleostomi</taxon>
        <taxon>Actinopterygii</taxon>
        <taxon>Neopterygii</taxon>
        <taxon>Teleostei</taxon>
        <taxon>Neoteleostei</taxon>
        <taxon>Acanthomorphata</taxon>
        <taxon>Eupercaria</taxon>
        <taxon>Sciaenidae</taxon>
        <taxon>Larimichthys</taxon>
    </lineage>
</organism>
<evidence type="ECO:0000256" key="3">
    <source>
        <dbReference type="SAM" id="MobiDB-lite"/>
    </source>
</evidence>
<evidence type="ECO:0000256" key="2">
    <source>
        <dbReference type="PROSITE-ProRule" id="PRU00235"/>
    </source>
</evidence>
<dbReference type="PROSITE" id="PS50012">
    <property type="entry name" value="RCC1_3"/>
    <property type="match status" value="1"/>
</dbReference>
<dbReference type="EMBL" id="REGW02000009">
    <property type="protein sequence ID" value="KAE8292313.1"/>
    <property type="molecule type" value="Genomic_DNA"/>
</dbReference>
<evidence type="ECO:0000313" key="4">
    <source>
        <dbReference type="EMBL" id="KAE8292313.1"/>
    </source>
</evidence>
<dbReference type="InterPro" id="IPR009091">
    <property type="entry name" value="RCC1/BLIP-II"/>
</dbReference>
<sequence length="315" mass="34837">MTLMQERGTFGNELDETASQPASPPTSQPARFSLDECCVGLKPDKMGANILEPTNIVIARCTPQVPAQPLLFPTALSCVGEKELNPPSSSPAHSHRAEENATEEKEESERWRKKKCGRNTKGMEKENRRGDGGNVFSWGMGQEGQLGLGEDSIHSSTPRLLSYSQLTEVTRIQAGDSYSAAVTAGGELFLWGQIPCVSRVSEHPGLKRLWTPQPVPLASGKGAERRTENVLTQKPKLPSATMSAIPYRQREKTQCKTLCGFNTSCFKVRGDQKALRSMGKMTKVRAQWKKKDQTKMREMERCPIQHLPSPGLQWA</sequence>
<dbReference type="Gene3D" id="2.130.10.30">
    <property type="entry name" value="Regulator of chromosome condensation 1/beta-lactamase-inhibitor protein II"/>
    <property type="match status" value="1"/>
</dbReference>
<proteinExistence type="predicted"/>
<reference evidence="4 5" key="1">
    <citation type="submission" date="2019-07" db="EMBL/GenBank/DDBJ databases">
        <title>Chromosome genome assembly for large yellow croaker.</title>
        <authorList>
            <person name="Xiao S."/>
        </authorList>
    </citation>
    <scope>NUCLEOTIDE SEQUENCE [LARGE SCALE GENOMIC DNA]</scope>
    <source>
        <strain evidence="4">JMULYC20181020</strain>
        <tissue evidence="4">Muscle</tissue>
    </source>
</reference>
<evidence type="ECO:0000256" key="1">
    <source>
        <dbReference type="ARBA" id="ARBA00022737"/>
    </source>
</evidence>
<feature type="repeat" description="RCC1" evidence="2">
    <location>
        <begin position="133"/>
        <end position="185"/>
    </location>
</feature>
<protein>
    <submittedName>
        <fullName evidence="4">E3 ubiquitin-protein ligase HERC2</fullName>
    </submittedName>
</protein>
<feature type="region of interest" description="Disordered" evidence="3">
    <location>
        <begin position="82"/>
        <end position="135"/>
    </location>
</feature>
<comment type="caution">
    <text evidence="4">The sequence shown here is derived from an EMBL/GenBank/DDBJ whole genome shotgun (WGS) entry which is preliminary data.</text>
</comment>
<dbReference type="PANTHER" id="PTHR22872">
    <property type="entry name" value="BTK-BINDING PROTEIN-RELATED"/>
    <property type="match status" value="1"/>
</dbReference>
<feature type="compositionally biased region" description="Basic and acidic residues" evidence="3">
    <location>
        <begin position="121"/>
        <end position="131"/>
    </location>
</feature>
<dbReference type="Proteomes" id="UP000424527">
    <property type="component" value="Unassembled WGS sequence"/>
</dbReference>
<dbReference type="Pfam" id="PF00415">
    <property type="entry name" value="RCC1"/>
    <property type="match status" value="1"/>
</dbReference>
<dbReference type="AlphaFoldDB" id="A0A6G0ILZ3"/>
<dbReference type="SUPFAM" id="SSF50985">
    <property type="entry name" value="RCC1/BLIP-II"/>
    <property type="match status" value="1"/>
</dbReference>